<feature type="transmembrane region" description="Helical" evidence="12">
    <location>
        <begin position="231"/>
        <end position="248"/>
    </location>
</feature>
<keyword evidence="9 14" id="KW-0482">Metalloprotease</keyword>
<dbReference type="GO" id="GO:0004222">
    <property type="term" value="F:metalloendopeptidase activity"/>
    <property type="evidence" value="ECO:0007669"/>
    <property type="project" value="InterPro"/>
</dbReference>
<gene>
    <name evidence="14" type="ORF">AB8B23_05395</name>
</gene>
<dbReference type="EC" id="3.4.24.-" evidence="14"/>
<dbReference type="KEGG" id="lmes:AB8B23_05395"/>
<keyword evidence="4 12" id="KW-0812">Transmembrane</keyword>
<dbReference type="PANTHER" id="PTHR43221">
    <property type="entry name" value="PROTEASE HTPX"/>
    <property type="match status" value="1"/>
</dbReference>
<protein>
    <submittedName>
        <fullName evidence="14">M48 family metalloprotease</fullName>
        <ecNumber evidence="14">3.4.24.-</ecNumber>
    </submittedName>
</protein>
<dbReference type="InterPro" id="IPR050083">
    <property type="entry name" value="HtpX_protease"/>
</dbReference>
<keyword evidence="8 12" id="KW-1133">Transmembrane helix</keyword>
<feature type="region of interest" description="Disordered" evidence="11">
    <location>
        <begin position="418"/>
        <end position="441"/>
    </location>
</feature>
<feature type="transmembrane region" description="Helical" evidence="12">
    <location>
        <begin position="537"/>
        <end position="556"/>
    </location>
</feature>
<evidence type="ECO:0000256" key="9">
    <source>
        <dbReference type="ARBA" id="ARBA00023049"/>
    </source>
</evidence>
<dbReference type="RefSeq" id="WP_369713772.1">
    <property type="nucleotide sequence ID" value="NZ_CP165646.1"/>
</dbReference>
<evidence type="ECO:0000256" key="1">
    <source>
        <dbReference type="ARBA" id="ARBA00001947"/>
    </source>
</evidence>
<evidence type="ECO:0000256" key="6">
    <source>
        <dbReference type="ARBA" id="ARBA00022801"/>
    </source>
</evidence>
<feature type="region of interest" description="Disordered" evidence="11">
    <location>
        <begin position="321"/>
        <end position="371"/>
    </location>
</feature>
<dbReference type="PANTHER" id="PTHR43221:SF2">
    <property type="entry name" value="PROTEASE HTPX HOMOLOG"/>
    <property type="match status" value="1"/>
</dbReference>
<evidence type="ECO:0000256" key="2">
    <source>
        <dbReference type="ARBA" id="ARBA00022475"/>
    </source>
</evidence>
<dbReference type="InterPro" id="IPR001915">
    <property type="entry name" value="Peptidase_M48"/>
</dbReference>
<evidence type="ECO:0000256" key="4">
    <source>
        <dbReference type="ARBA" id="ARBA00022692"/>
    </source>
</evidence>
<feature type="domain" description="Peptidase M48" evidence="13">
    <location>
        <begin position="94"/>
        <end position="308"/>
    </location>
</feature>
<keyword evidence="3" id="KW-0645">Protease</keyword>
<feature type="transmembrane region" description="Helical" evidence="12">
    <location>
        <begin position="470"/>
        <end position="488"/>
    </location>
</feature>
<feature type="transmembrane region" description="Helical" evidence="12">
    <location>
        <begin position="597"/>
        <end position="617"/>
    </location>
</feature>
<organism evidence="14">
    <name type="scientific">Leptotrichia mesophila</name>
    <dbReference type="NCBI Taxonomy" id="3239303"/>
    <lineage>
        <taxon>Bacteria</taxon>
        <taxon>Fusobacteriati</taxon>
        <taxon>Fusobacteriota</taxon>
        <taxon>Fusobacteriia</taxon>
        <taxon>Fusobacteriales</taxon>
        <taxon>Leptotrichiaceae</taxon>
        <taxon>Leptotrichia</taxon>
    </lineage>
</organism>
<feature type="transmembrane region" description="Helical" evidence="12">
    <location>
        <begin position="568"/>
        <end position="591"/>
    </location>
</feature>
<comment type="cofactor">
    <cofactor evidence="1">
        <name>Zn(2+)</name>
        <dbReference type="ChEBI" id="CHEBI:29105"/>
    </cofactor>
</comment>
<evidence type="ECO:0000256" key="8">
    <source>
        <dbReference type="ARBA" id="ARBA00022989"/>
    </source>
</evidence>
<dbReference type="AlphaFoldDB" id="A0AB39VE93"/>
<evidence type="ECO:0000256" key="7">
    <source>
        <dbReference type="ARBA" id="ARBA00022833"/>
    </source>
</evidence>
<feature type="compositionally biased region" description="Polar residues" evidence="11">
    <location>
        <begin position="337"/>
        <end position="357"/>
    </location>
</feature>
<dbReference type="Pfam" id="PF01435">
    <property type="entry name" value="Peptidase_M48"/>
    <property type="match status" value="1"/>
</dbReference>
<name>A0AB39VE93_9FUSO</name>
<evidence type="ECO:0000256" key="5">
    <source>
        <dbReference type="ARBA" id="ARBA00022723"/>
    </source>
</evidence>
<keyword evidence="5" id="KW-0479">Metal-binding</keyword>
<dbReference type="CDD" id="cd07337">
    <property type="entry name" value="M48B_HtpX_like"/>
    <property type="match status" value="1"/>
</dbReference>
<reference evidence="14" key="1">
    <citation type="submission" date="2024-07" db="EMBL/GenBank/DDBJ databases">
        <authorList>
            <person name="Li X.-J."/>
            <person name="Wang X."/>
        </authorList>
    </citation>
    <scope>NUCLEOTIDE SEQUENCE</scope>
    <source>
        <strain evidence="14">HSP-342</strain>
    </source>
</reference>
<evidence type="ECO:0000259" key="13">
    <source>
        <dbReference type="Pfam" id="PF01435"/>
    </source>
</evidence>
<dbReference type="EMBL" id="CP165646">
    <property type="protein sequence ID" value="XDU65589.1"/>
    <property type="molecule type" value="Genomic_DNA"/>
</dbReference>
<evidence type="ECO:0000256" key="12">
    <source>
        <dbReference type="SAM" id="Phobius"/>
    </source>
</evidence>
<sequence length="626" mass="70710">MYFIDFFKKVFNLKNIGIIVWMVINLYIIISFFPTTKGVTNGSEALVAIIRGVIVYAISVALALSPIGEAIFRSMNGCREIVDSSILNRLTPLFNEIYEKAKLKDPNLSQNIKLYMVDQPYPNAFALGRNTVCVTNGLLHLDDDEIKGIFAHEFAHLSNKDTDISLFIYVGNLLASLMFLILRVILFIISFLMISFSESNSTYETYDAYGRRQRKKDGALKGFALATGLDMIYVAIIGLYTKLGIILVSHSSRSHEFAADKFAYNLGYGRELRDALVELQGETEKPTGFVANLMATHPKTALRIEKLNMYLSGNFDDDLNKSIDEEPQTSNDKTDTADYNTGKTDYSSASSNDTASFNKEETKYSVDSNDTMRQPTINGVIFIDDDINSDKNINNVKNQEIINERTTASNTATFNKNEEKISSTDVSKQHNDTTFREDNSKKGSYEKIEDTKAKTKVEVTSSSQKNNDRIFYIGLFASSFIQIIPAIFTKTAFLLLNIGVIFGDKFQLYDLAISITYFADALGEVFDKIIYLFTRELYLACDIILILLSILIIIKLNKENRGNELKRINYLSAIVGSCMRIFIRIASYYYIMDLKNLDNLCDVILLISAIANGILIFKRKKNNKKY</sequence>
<keyword evidence="10 12" id="KW-0472">Membrane</keyword>
<dbReference type="GO" id="GO:0006508">
    <property type="term" value="P:proteolysis"/>
    <property type="evidence" value="ECO:0007669"/>
    <property type="project" value="UniProtKB-KW"/>
</dbReference>
<keyword evidence="7" id="KW-0862">Zinc</keyword>
<evidence type="ECO:0000256" key="11">
    <source>
        <dbReference type="SAM" id="MobiDB-lite"/>
    </source>
</evidence>
<feature type="transmembrane region" description="Helical" evidence="12">
    <location>
        <begin position="45"/>
        <end position="65"/>
    </location>
</feature>
<dbReference type="Gene3D" id="3.30.2010.10">
    <property type="entry name" value="Metalloproteases ('zincins'), catalytic domain"/>
    <property type="match status" value="1"/>
</dbReference>
<feature type="transmembrane region" description="Helical" evidence="12">
    <location>
        <begin position="166"/>
        <end position="194"/>
    </location>
</feature>
<evidence type="ECO:0000313" key="14">
    <source>
        <dbReference type="EMBL" id="XDU65589.1"/>
    </source>
</evidence>
<evidence type="ECO:0000256" key="10">
    <source>
        <dbReference type="ARBA" id="ARBA00023136"/>
    </source>
</evidence>
<feature type="transmembrane region" description="Helical" evidence="12">
    <location>
        <begin position="12"/>
        <end position="33"/>
    </location>
</feature>
<proteinExistence type="predicted"/>
<evidence type="ECO:0000256" key="3">
    <source>
        <dbReference type="ARBA" id="ARBA00022670"/>
    </source>
</evidence>
<keyword evidence="2" id="KW-1003">Cell membrane</keyword>
<keyword evidence="6 14" id="KW-0378">Hydrolase</keyword>
<dbReference type="GO" id="GO:0046872">
    <property type="term" value="F:metal ion binding"/>
    <property type="evidence" value="ECO:0007669"/>
    <property type="project" value="UniProtKB-KW"/>
</dbReference>
<accession>A0AB39VE93</accession>